<evidence type="ECO:0000313" key="2">
    <source>
        <dbReference type="Proteomes" id="UP000235005"/>
    </source>
</evidence>
<gene>
    <name evidence="1" type="ORF">C0039_06240</name>
</gene>
<keyword evidence="2" id="KW-1185">Reference proteome</keyword>
<dbReference type="AlphaFoldDB" id="A0A2N5X544"/>
<dbReference type="Proteomes" id="UP000235005">
    <property type="component" value="Unassembled WGS sequence"/>
</dbReference>
<proteinExistence type="predicted"/>
<sequence length="69" mass="7793">MIDLLCRKTSGGDLHISLAERYLANGEWGRARMAIEEGFAKGRLSEPERARRLFRDICARLGVTETSLQ</sequence>
<reference evidence="1 2" key="1">
    <citation type="submission" date="2018-01" db="EMBL/GenBank/DDBJ databases">
        <title>The draft genome sequence of Halioglobus lutimaris HF004.</title>
        <authorList>
            <person name="Du Z.-J."/>
            <person name="Shi M.-J."/>
        </authorList>
    </citation>
    <scope>NUCLEOTIDE SEQUENCE [LARGE SCALE GENOMIC DNA]</scope>
    <source>
        <strain evidence="1 2">HF004</strain>
    </source>
</reference>
<protein>
    <submittedName>
        <fullName evidence="1">Uncharacterized protein</fullName>
    </submittedName>
</protein>
<organism evidence="1 2">
    <name type="scientific">Pseudohalioglobus lutimaris</name>
    <dbReference type="NCBI Taxonomy" id="1737061"/>
    <lineage>
        <taxon>Bacteria</taxon>
        <taxon>Pseudomonadati</taxon>
        <taxon>Pseudomonadota</taxon>
        <taxon>Gammaproteobacteria</taxon>
        <taxon>Cellvibrionales</taxon>
        <taxon>Halieaceae</taxon>
        <taxon>Pseudohalioglobus</taxon>
    </lineage>
</organism>
<accession>A0A2N5X544</accession>
<name>A0A2N5X544_9GAMM</name>
<comment type="caution">
    <text evidence="1">The sequence shown here is derived from an EMBL/GenBank/DDBJ whole genome shotgun (WGS) entry which is preliminary data.</text>
</comment>
<dbReference type="RefSeq" id="WP_076001815.1">
    <property type="nucleotide sequence ID" value="NZ_PKUS01000005.1"/>
</dbReference>
<evidence type="ECO:0000313" key="1">
    <source>
        <dbReference type="EMBL" id="PLW69607.1"/>
    </source>
</evidence>
<dbReference type="EMBL" id="PKUS01000005">
    <property type="protein sequence ID" value="PLW69607.1"/>
    <property type="molecule type" value="Genomic_DNA"/>
</dbReference>